<dbReference type="OrthoDB" id="26681at2759"/>
<name>A0A3M0KP31_HIRRU</name>
<dbReference type="AlphaFoldDB" id="A0A3M0KP31"/>
<protein>
    <submittedName>
        <fullName evidence="2">Uncharacterized protein</fullName>
    </submittedName>
</protein>
<feature type="compositionally biased region" description="Polar residues" evidence="1">
    <location>
        <begin position="246"/>
        <end position="260"/>
    </location>
</feature>
<gene>
    <name evidence="2" type="ORF">DUI87_10285</name>
</gene>
<feature type="region of interest" description="Disordered" evidence="1">
    <location>
        <begin position="164"/>
        <end position="262"/>
    </location>
</feature>
<dbReference type="Proteomes" id="UP000269221">
    <property type="component" value="Unassembled WGS sequence"/>
</dbReference>
<keyword evidence="3" id="KW-1185">Reference proteome</keyword>
<dbReference type="EMBL" id="QRBI01000106">
    <property type="protein sequence ID" value="RMC12760.1"/>
    <property type="molecule type" value="Genomic_DNA"/>
</dbReference>
<feature type="compositionally biased region" description="Basic and acidic residues" evidence="1">
    <location>
        <begin position="229"/>
        <end position="240"/>
    </location>
</feature>
<evidence type="ECO:0000313" key="2">
    <source>
        <dbReference type="EMBL" id="RMC12760.1"/>
    </source>
</evidence>
<evidence type="ECO:0000313" key="3">
    <source>
        <dbReference type="Proteomes" id="UP000269221"/>
    </source>
</evidence>
<evidence type="ECO:0000256" key="1">
    <source>
        <dbReference type="SAM" id="MobiDB-lite"/>
    </source>
</evidence>
<reference evidence="2 3" key="1">
    <citation type="submission" date="2018-07" db="EMBL/GenBank/DDBJ databases">
        <title>A high quality draft genome assembly of the barn swallow (H. rustica rustica).</title>
        <authorList>
            <person name="Formenti G."/>
            <person name="Chiara M."/>
            <person name="Poveda L."/>
            <person name="Francoijs K.-J."/>
            <person name="Bonisoli-Alquati A."/>
            <person name="Canova L."/>
            <person name="Gianfranceschi L."/>
            <person name="Horner D.S."/>
            <person name="Saino N."/>
        </authorList>
    </citation>
    <scope>NUCLEOTIDE SEQUENCE [LARGE SCALE GENOMIC DNA]</scope>
    <source>
        <strain evidence="2">Chelidonia</strain>
        <tissue evidence="2">Blood</tissue>
    </source>
</reference>
<feature type="compositionally biased region" description="Basic residues" evidence="1">
    <location>
        <begin position="169"/>
        <end position="181"/>
    </location>
</feature>
<dbReference type="STRING" id="333673.A0A3M0KP31"/>
<accession>A0A3M0KP31</accession>
<organism evidence="2 3">
    <name type="scientific">Hirundo rustica rustica</name>
    <dbReference type="NCBI Taxonomy" id="333673"/>
    <lineage>
        <taxon>Eukaryota</taxon>
        <taxon>Metazoa</taxon>
        <taxon>Chordata</taxon>
        <taxon>Craniata</taxon>
        <taxon>Vertebrata</taxon>
        <taxon>Euteleostomi</taxon>
        <taxon>Archelosauria</taxon>
        <taxon>Archosauria</taxon>
        <taxon>Dinosauria</taxon>
        <taxon>Saurischia</taxon>
        <taxon>Theropoda</taxon>
        <taxon>Coelurosauria</taxon>
        <taxon>Aves</taxon>
        <taxon>Neognathae</taxon>
        <taxon>Neoaves</taxon>
        <taxon>Telluraves</taxon>
        <taxon>Australaves</taxon>
        <taxon>Passeriformes</taxon>
        <taxon>Sylvioidea</taxon>
        <taxon>Hirundinidae</taxon>
        <taxon>Hirundo</taxon>
    </lineage>
</organism>
<sequence length="381" mass="41690">MGRRDAVSGIRAERAAGRLGSGGERSGSDMSSASNSLAREFLTDVNRLCNAVVQRTEAKEDEEEETHMAALGQYLVHGRGFILLTTLNSIIDQELTCREELLTLLLSLLPLVWKIPVQEEKAIDFNIPFSVDICLTKENNTSSVKSAQEKLNLDGSAHSSLQASVKVSLRSRRSGRLRKATQRYSVRDARRSQLSTSDSEGNSDEKTAVVTKHRRSQLLQPFLTPSVRDSYHGGRSDCRPPEVLPGSNTDAPSLDSSSKVTPAHEVLDEPAAGTSESNMDNSPFDLCHVLLSLLEKVCKFDITLNHSSALSASVVPTLTEFLTGFGDSCNVSSNSESEVVSAGWTEEPVALIQRMLFRTVLHLMSLDISNTETMPDNLRKI</sequence>
<comment type="caution">
    <text evidence="2">The sequence shown here is derived from an EMBL/GenBank/DDBJ whole genome shotgun (WGS) entry which is preliminary data.</text>
</comment>
<proteinExistence type="predicted"/>